<evidence type="ECO:0000313" key="3">
    <source>
        <dbReference type="Proteomes" id="UP000002640"/>
    </source>
</evidence>
<reference evidence="2 3" key="1">
    <citation type="journal article" date="2006" name="Science">
        <title>Phytophthora genome sequences uncover evolutionary origins and mechanisms of pathogenesis.</title>
        <authorList>
            <person name="Tyler B.M."/>
            <person name="Tripathy S."/>
            <person name="Zhang X."/>
            <person name="Dehal P."/>
            <person name="Jiang R.H."/>
            <person name="Aerts A."/>
            <person name="Arredondo F.D."/>
            <person name="Baxter L."/>
            <person name="Bensasson D."/>
            <person name="Beynon J.L."/>
            <person name="Chapman J."/>
            <person name="Damasceno C.M."/>
            <person name="Dorrance A.E."/>
            <person name="Dou D."/>
            <person name="Dickerman A.W."/>
            <person name="Dubchak I.L."/>
            <person name="Garbelotto M."/>
            <person name="Gijzen M."/>
            <person name="Gordon S.G."/>
            <person name="Govers F."/>
            <person name="Grunwald N.J."/>
            <person name="Huang W."/>
            <person name="Ivors K.L."/>
            <person name="Jones R.W."/>
            <person name="Kamoun S."/>
            <person name="Krampis K."/>
            <person name="Lamour K.H."/>
            <person name="Lee M.K."/>
            <person name="McDonald W.H."/>
            <person name="Medina M."/>
            <person name="Meijer H.J."/>
            <person name="Nordberg E.K."/>
            <person name="Maclean D.J."/>
            <person name="Ospina-Giraldo M.D."/>
            <person name="Morris P.F."/>
            <person name="Phuntumart V."/>
            <person name="Putnam N.H."/>
            <person name="Rash S."/>
            <person name="Rose J.K."/>
            <person name="Sakihama Y."/>
            <person name="Salamov A.A."/>
            <person name="Savidor A."/>
            <person name="Scheuring C.F."/>
            <person name="Smith B.M."/>
            <person name="Sobral B.W."/>
            <person name="Terry A."/>
            <person name="Torto-Alalibo T.A."/>
            <person name="Win J."/>
            <person name="Xu Z."/>
            <person name="Zhang H."/>
            <person name="Grigoriev I.V."/>
            <person name="Rokhsar D.S."/>
            <person name="Boore J.L."/>
        </authorList>
    </citation>
    <scope>NUCLEOTIDE SEQUENCE [LARGE SCALE GENOMIC DNA]</scope>
    <source>
        <strain evidence="2 3">P6497</strain>
    </source>
</reference>
<dbReference type="AlphaFoldDB" id="G5A3Y7"/>
<feature type="transmembrane region" description="Helical" evidence="1">
    <location>
        <begin position="470"/>
        <end position="490"/>
    </location>
</feature>
<keyword evidence="1" id="KW-0812">Transmembrane</keyword>
<dbReference type="GeneID" id="20644216"/>
<accession>G5A3Y7</accession>
<dbReference type="Proteomes" id="UP000002640">
    <property type="component" value="Unassembled WGS sequence"/>
</dbReference>
<dbReference type="InParanoid" id="G5A3Y7"/>
<dbReference type="EMBL" id="JH159159">
    <property type="protein sequence ID" value="EGZ10247.1"/>
    <property type="molecule type" value="Genomic_DNA"/>
</dbReference>
<evidence type="ECO:0008006" key="4">
    <source>
        <dbReference type="Google" id="ProtNLM"/>
    </source>
</evidence>
<feature type="transmembrane region" description="Helical" evidence="1">
    <location>
        <begin position="531"/>
        <end position="553"/>
    </location>
</feature>
<keyword evidence="1" id="KW-0472">Membrane</keyword>
<gene>
    <name evidence="2" type="ORF">PHYSODRAFT_318554</name>
</gene>
<keyword evidence="1" id="KW-1133">Transmembrane helix</keyword>
<evidence type="ECO:0000256" key="1">
    <source>
        <dbReference type="SAM" id="Phobius"/>
    </source>
</evidence>
<dbReference type="KEGG" id="psoj:PHYSODRAFT_318554"/>
<proteinExistence type="predicted"/>
<feature type="transmembrane region" description="Helical" evidence="1">
    <location>
        <begin position="440"/>
        <end position="458"/>
    </location>
</feature>
<dbReference type="RefSeq" id="XP_009535108.1">
    <property type="nucleotide sequence ID" value="XM_009536813.1"/>
</dbReference>
<sequence>MSGHTDEKGSSAHWAEAYYQDQRKTQGWSSLCRPAAVAAYIAIAGRVIAGPLALILLFTSTAYLSDGTVFINADQSIFAFTERDPSMAGGCTGCLGPCKIAMLKYKLIENMAITSAPPFFIFTSLPPTESLYDFSSLSDEALTLCQSSKNEWGTSPIVVTGTAQELLNIITVAKLNLSPQMIRELELAIEHAEDCVTGWTMMSVVRLFQYPTEPDSTDFGQVPAVDTHVFPDYTECRPVVEITDELVGSKLAFDTDGRDLLAVVPDQLKLFPYSFTTTTVVQSYFRAYYGSCWVRAVNTTGVYIEDTCEVSKHWLSYGSMVHSPNDIPLCSTGGEHYIDPNVGNRVGMKLNTFRSRYADRVSISVLSGLVVAQLLALGIVSLYQVMSHKRSILLTEIWAYRCQNGVMQVIYLAQVTYHLVYNSDLCLLGLATGTLTDESIANLTCSFFAFSYSFINLAKARSGDRQLDRRFRLTWKAMQVAITLCVGLLLKSIQRTAIGSILSQNAEILCKTSARGAKYCGLNDACVLFRINMPTVVTVLSLALALVAAIISYTDRKVALGPSLLDNVTSFERNCLDAPFDKLFRDYDDIAYVVYNGKRCITVEALLLTGYLYYGEHIYRSSSVMLLLLARVVPKKIIRTFNVLLLLWRLDPKDGTLTRAHPCT</sequence>
<name>G5A3Y7_PHYSP</name>
<keyword evidence="3" id="KW-1185">Reference proteome</keyword>
<feature type="transmembrane region" description="Helical" evidence="1">
    <location>
        <begin position="361"/>
        <end position="386"/>
    </location>
</feature>
<organism evidence="2 3">
    <name type="scientific">Phytophthora sojae (strain P6497)</name>
    <name type="common">Soybean stem and root rot agent</name>
    <name type="synonym">Phytophthora megasperma f. sp. glycines</name>
    <dbReference type="NCBI Taxonomy" id="1094619"/>
    <lineage>
        <taxon>Eukaryota</taxon>
        <taxon>Sar</taxon>
        <taxon>Stramenopiles</taxon>
        <taxon>Oomycota</taxon>
        <taxon>Peronosporomycetes</taxon>
        <taxon>Peronosporales</taxon>
        <taxon>Peronosporaceae</taxon>
        <taxon>Phytophthora</taxon>
    </lineage>
</organism>
<evidence type="ECO:0000313" key="2">
    <source>
        <dbReference type="EMBL" id="EGZ10247.1"/>
    </source>
</evidence>
<protein>
    <recommendedName>
        <fullName evidence="4">Transmembrane protein</fullName>
    </recommendedName>
</protein>
<dbReference type="OMA" id="PNDIPLC"/>